<gene>
    <name evidence="5" type="ORF">CSUB_C0902</name>
    <name evidence="3" type="ORF">HGMM_F02G05C27</name>
    <name evidence="4" type="ORF">HGMM_F08G03C19</name>
    <name evidence="2" type="ORF">HGMM_F33G03C06</name>
</gene>
<dbReference type="EMBL" id="AP011895">
    <property type="protein sequence ID" value="BAJ49520.1"/>
    <property type="molecule type" value="Genomic_DNA"/>
</dbReference>
<reference evidence="2 6" key="2">
    <citation type="journal article" date="2011" name="Nucleic Acids Res.">
        <title>Insights into the evolution of Archaea and eukaryotic protein modifier systems revealed by the genome of a novel archaeal group.</title>
        <authorList>
            <person name="Nunoura T."/>
            <person name="Takaki Y."/>
            <person name="Kakuta J."/>
            <person name="Nishi S."/>
            <person name="Sugahara J."/>
            <person name="Kazama H."/>
            <person name="Chee G."/>
            <person name="Hattori M."/>
            <person name="Kanai A."/>
            <person name="Atomi H."/>
            <person name="Takai K."/>
            <person name="Takami H."/>
        </authorList>
    </citation>
    <scope>NUCLEOTIDE SEQUENCE [LARGE SCALE GENOMIC DNA]</scope>
</reference>
<feature type="transmembrane region" description="Helical" evidence="1">
    <location>
        <begin position="50"/>
        <end position="67"/>
    </location>
</feature>
<dbReference type="AlphaFoldDB" id="E6N6H5"/>
<evidence type="ECO:0000313" key="4">
    <source>
        <dbReference type="EMBL" id="BAJ49520.1"/>
    </source>
</evidence>
<organism evidence="2 6">
    <name type="scientific">Caldiarchaeum subterraneum</name>
    <dbReference type="NCBI Taxonomy" id="311458"/>
    <lineage>
        <taxon>Archaea</taxon>
        <taxon>Nitrososphaerota</taxon>
        <taxon>Candidatus Caldarchaeales</taxon>
        <taxon>Candidatus Caldarchaeaceae</taxon>
        <taxon>Candidatus Caldarchaeum</taxon>
    </lineage>
</organism>
<reference evidence="2 6" key="1">
    <citation type="journal article" date="2005" name="Environ. Microbiol.">
        <title>Genetic and functional properties of uncultivated thermophilic crenarchaeotes from a subsurface gold mine as revealed by analysis of genome fragments.</title>
        <authorList>
            <person name="Nunoura T."/>
            <person name="Hirayama H."/>
            <person name="Takami H."/>
            <person name="Oida H."/>
            <person name="Nishi S."/>
            <person name="Shimamura S."/>
            <person name="Suzuki Y."/>
            <person name="Inagaki F."/>
            <person name="Takai K."/>
            <person name="Nealson K.H."/>
            <person name="Horikoshi K."/>
        </authorList>
    </citation>
    <scope>NUCLEOTIDE SEQUENCE [LARGE SCALE GENOMIC DNA]</scope>
</reference>
<dbReference type="BioCyc" id="CCAL311458:G131R-914-MONOMER"/>
<name>E6N6H5_CALS0</name>
<feature type="transmembrane region" description="Helical" evidence="1">
    <location>
        <begin position="25"/>
        <end position="44"/>
    </location>
</feature>
<dbReference type="EMBL" id="AP011850">
    <property type="protein sequence ID" value="BAJ47959.1"/>
    <property type="molecule type" value="Genomic_DNA"/>
</dbReference>
<dbReference type="EMBL" id="BA000048">
    <property type="protein sequence ID" value="BAJ50759.1"/>
    <property type="molecule type" value="Genomic_DNA"/>
</dbReference>
<evidence type="ECO:0000313" key="2">
    <source>
        <dbReference type="EMBL" id="BAJ47894.1"/>
    </source>
</evidence>
<keyword evidence="1" id="KW-0472">Membrane</keyword>
<evidence type="ECO:0000256" key="1">
    <source>
        <dbReference type="SAM" id="Phobius"/>
    </source>
</evidence>
<dbReference type="KEGG" id="csu:CSUB_C0902"/>
<keyword evidence="1" id="KW-0812">Transmembrane</keyword>
<evidence type="ECO:0000313" key="5">
    <source>
        <dbReference type="EMBL" id="BAJ50759.1"/>
    </source>
</evidence>
<dbReference type="STRING" id="311458.CSUB_C0902"/>
<protein>
    <submittedName>
        <fullName evidence="2">Uncharacterized protein</fullName>
    </submittedName>
</protein>
<evidence type="ECO:0000313" key="3">
    <source>
        <dbReference type="EMBL" id="BAJ47959.1"/>
    </source>
</evidence>
<sequence>MIQPCMRPTFAVSFESRLQRDKMAFLLKLELLVISAAALFALFLTNQSPWLRLLFTISTCLALIVVLRDRLERAGRRLRRAVVRSVKTRGGEWFFFLPMGTPFSFNAEGYEVVAISEDLRVVRFMDWRPWKIGQQILILSDVKGRVLAVRDIRKPVRLELVKRLA</sequence>
<dbReference type="EMBL" id="AP011849">
    <property type="protein sequence ID" value="BAJ47894.1"/>
    <property type="molecule type" value="Genomic_DNA"/>
</dbReference>
<keyword evidence="1" id="KW-1133">Transmembrane helix</keyword>
<dbReference type="Proteomes" id="UP000008120">
    <property type="component" value="Chromosome"/>
</dbReference>
<proteinExistence type="predicted"/>
<accession>E6N6H5</accession>
<evidence type="ECO:0000313" key="6">
    <source>
        <dbReference type="Proteomes" id="UP000008120"/>
    </source>
</evidence>